<gene>
    <name evidence="11" type="ORF">SAMN06265350_101610</name>
</gene>
<evidence type="ECO:0000256" key="9">
    <source>
        <dbReference type="SAM" id="Phobius"/>
    </source>
</evidence>
<dbReference type="EMBL" id="FXSZ01000001">
    <property type="protein sequence ID" value="SMO40914.1"/>
    <property type="molecule type" value="Genomic_DNA"/>
</dbReference>
<proteinExistence type="predicted"/>
<dbReference type="GO" id="GO:0006417">
    <property type="term" value="P:regulation of translation"/>
    <property type="evidence" value="ECO:0007669"/>
    <property type="project" value="TreeGrafter"/>
</dbReference>
<dbReference type="InterPro" id="IPR018764">
    <property type="entry name" value="RskA_C"/>
</dbReference>
<keyword evidence="4 9" id="KW-0812">Transmembrane</keyword>
<evidence type="ECO:0000256" key="8">
    <source>
        <dbReference type="ARBA" id="ARBA00030803"/>
    </source>
</evidence>
<sequence length="259" mass="29095">MEVKEYIESGILEMYVFGDLTAAEAAKVQAMAVEHPEIAAELAKIEETLEQVSMKMAIEPTPAVKERIMAKIEGPRAEKPVIPLYPTRLFAYGLAACVTLLLISSVAAFTFWEKWKNAERELVAMRDDNNKIVANMASLREEYTQYQGVLRKPTFLKVHLESTPSFPGNEMMVYWDKQSNHVMIDMMKLPQNDANHQYQLWAIVDGKPVDAGVFDVQPDNSGMLQMKDINNAVAFAVTLEPKGGSVNPTMEQMYVMGKI</sequence>
<evidence type="ECO:0000256" key="2">
    <source>
        <dbReference type="ARBA" id="ARBA00004236"/>
    </source>
</evidence>
<evidence type="ECO:0000256" key="5">
    <source>
        <dbReference type="ARBA" id="ARBA00022989"/>
    </source>
</evidence>
<dbReference type="RefSeq" id="WP_142601325.1">
    <property type="nucleotide sequence ID" value="NZ_FXSZ01000001.1"/>
</dbReference>
<reference evidence="11 12" key="1">
    <citation type="submission" date="2017-05" db="EMBL/GenBank/DDBJ databases">
        <authorList>
            <person name="Varghese N."/>
            <person name="Submissions S."/>
        </authorList>
    </citation>
    <scope>NUCLEOTIDE SEQUENCE [LARGE SCALE GENOMIC DNA]</scope>
    <source>
        <strain evidence="11 12">DSM 21342</strain>
    </source>
</reference>
<evidence type="ECO:0000256" key="6">
    <source>
        <dbReference type="ARBA" id="ARBA00023136"/>
    </source>
</evidence>
<name>A0A521B1E5_9SPHI</name>
<dbReference type="GO" id="GO:0016989">
    <property type="term" value="F:sigma factor antagonist activity"/>
    <property type="evidence" value="ECO:0007669"/>
    <property type="project" value="TreeGrafter"/>
</dbReference>
<dbReference type="PANTHER" id="PTHR37461:SF1">
    <property type="entry name" value="ANTI-SIGMA-K FACTOR RSKA"/>
    <property type="match status" value="1"/>
</dbReference>
<dbReference type="InterPro" id="IPR041916">
    <property type="entry name" value="Anti_sigma_zinc_sf"/>
</dbReference>
<dbReference type="Proteomes" id="UP000315971">
    <property type="component" value="Unassembled WGS sequence"/>
</dbReference>
<evidence type="ECO:0000259" key="10">
    <source>
        <dbReference type="Pfam" id="PF10099"/>
    </source>
</evidence>
<dbReference type="Pfam" id="PF10099">
    <property type="entry name" value="RskA_C"/>
    <property type="match status" value="1"/>
</dbReference>
<feature type="domain" description="Anti-sigma K factor RskA C-terminal" evidence="10">
    <location>
        <begin position="104"/>
        <end position="249"/>
    </location>
</feature>
<dbReference type="PANTHER" id="PTHR37461">
    <property type="entry name" value="ANTI-SIGMA-K FACTOR RSKA"/>
    <property type="match status" value="1"/>
</dbReference>
<comment type="subcellular location">
    <subcellularLocation>
        <location evidence="2">Cell membrane</location>
    </subcellularLocation>
    <subcellularLocation>
        <location evidence="1">Membrane</location>
        <topology evidence="1">Single-pass membrane protein</topology>
    </subcellularLocation>
</comment>
<evidence type="ECO:0000256" key="7">
    <source>
        <dbReference type="ARBA" id="ARBA00029829"/>
    </source>
</evidence>
<keyword evidence="12" id="KW-1185">Reference proteome</keyword>
<keyword evidence="5 9" id="KW-1133">Transmembrane helix</keyword>
<evidence type="ECO:0000256" key="4">
    <source>
        <dbReference type="ARBA" id="ARBA00022692"/>
    </source>
</evidence>
<evidence type="ECO:0000256" key="3">
    <source>
        <dbReference type="ARBA" id="ARBA00022475"/>
    </source>
</evidence>
<organism evidence="11 12">
    <name type="scientific">Solitalea koreensis</name>
    <dbReference type="NCBI Taxonomy" id="543615"/>
    <lineage>
        <taxon>Bacteria</taxon>
        <taxon>Pseudomonadati</taxon>
        <taxon>Bacteroidota</taxon>
        <taxon>Sphingobacteriia</taxon>
        <taxon>Sphingobacteriales</taxon>
        <taxon>Sphingobacteriaceae</taxon>
        <taxon>Solitalea</taxon>
    </lineage>
</organism>
<accession>A0A521B1E5</accession>
<keyword evidence="3" id="KW-1003">Cell membrane</keyword>
<dbReference type="OrthoDB" id="1420916at2"/>
<evidence type="ECO:0000313" key="11">
    <source>
        <dbReference type="EMBL" id="SMO40914.1"/>
    </source>
</evidence>
<dbReference type="GO" id="GO:0005886">
    <property type="term" value="C:plasma membrane"/>
    <property type="evidence" value="ECO:0007669"/>
    <property type="project" value="UniProtKB-SubCell"/>
</dbReference>
<feature type="transmembrane region" description="Helical" evidence="9">
    <location>
        <begin position="89"/>
        <end position="112"/>
    </location>
</feature>
<dbReference type="Gene3D" id="1.10.10.1320">
    <property type="entry name" value="Anti-sigma factor, zinc-finger domain"/>
    <property type="match status" value="1"/>
</dbReference>
<evidence type="ECO:0000256" key="1">
    <source>
        <dbReference type="ARBA" id="ARBA00004167"/>
    </source>
</evidence>
<protein>
    <recommendedName>
        <fullName evidence="8">Regulator of SigK</fullName>
    </recommendedName>
    <alternativeName>
        <fullName evidence="7">Sigma-K anti-sigma factor RskA</fullName>
    </alternativeName>
</protein>
<evidence type="ECO:0000313" key="12">
    <source>
        <dbReference type="Proteomes" id="UP000315971"/>
    </source>
</evidence>
<dbReference type="InterPro" id="IPR051474">
    <property type="entry name" value="Anti-sigma-K/W_factor"/>
</dbReference>
<dbReference type="AlphaFoldDB" id="A0A521B1E5"/>
<keyword evidence="6 9" id="KW-0472">Membrane</keyword>